<dbReference type="PANTHER" id="PTHR47683:SF4">
    <property type="entry name" value="PSEUDOURIDINE SYNTHASE"/>
    <property type="match status" value="1"/>
</dbReference>
<evidence type="ECO:0000256" key="3">
    <source>
        <dbReference type="ARBA" id="ARBA00023235"/>
    </source>
</evidence>
<evidence type="ECO:0000256" key="2">
    <source>
        <dbReference type="ARBA" id="ARBA00022884"/>
    </source>
</evidence>
<dbReference type="InterPro" id="IPR002942">
    <property type="entry name" value="S4_RNA-bd"/>
</dbReference>
<evidence type="ECO:0000259" key="8">
    <source>
        <dbReference type="SMART" id="SM00363"/>
    </source>
</evidence>
<dbReference type="Proteomes" id="UP000787472">
    <property type="component" value="Unassembled WGS sequence"/>
</dbReference>
<dbReference type="InterPro" id="IPR020094">
    <property type="entry name" value="TruA/RsuA/RluB/E/F_N"/>
</dbReference>
<dbReference type="SMART" id="SM00363">
    <property type="entry name" value="S4"/>
    <property type="match status" value="1"/>
</dbReference>
<organism evidence="9 10">
    <name type="scientific">Pseudomaricurvus hydrocarbonicus</name>
    <dbReference type="NCBI Taxonomy" id="1470433"/>
    <lineage>
        <taxon>Bacteria</taxon>
        <taxon>Pseudomonadati</taxon>
        <taxon>Pseudomonadota</taxon>
        <taxon>Gammaproteobacteria</taxon>
        <taxon>Cellvibrionales</taxon>
        <taxon>Cellvibrionaceae</taxon>
        <taxon>Pseudomaricurvus</taxon>
    </lineage>
</organism>
<feature type="domain" description="RNA-binding S4" evidence="8">
    <location>
        <begin position="6"/>
        <end position="68"/>
    </location>
</feature>
<dbReference type="NCBIfam" id="TIGR00093">
    <property type="entry name" value="pseudouridine synthase"/>
    <property type="match status" value="1"/>
</dbReference>
<keyword evidence="10" id="KW-1185">Reference proteome</keyword>
<evidence type="ECO:0000256" key="1">
    <source>
        <dbReference type="ARBA" id="ARBA00008348"/>
    </source>
</evidence>
<sequence length="236" mass="26598">MITCRTRLDRYLSHELHIPRREVRLILAQGRVRVDGAVARSIHRVVDKFCRVEFDGALLSARAPRYIMLHKPKGVVSATQDTRHTTVIDLLPAHERHNLHIVGRLDFNTTGLVLLTNDGQWSQSLTHPDTKVPKLYHVTLARPVTDEYIEAFAAGMFFEFEGITTRSAGLTIINPYEAKVVLEEGRYHQIKRMFGRFNNKVVDLHREAIGALALPDDLLSGDSRALTAAEVEALSS</sequence>
<dbReference type="Pfam" id="PF01479">
    <property type="entry name" value="S4"/>
    <property type="match status" value="1"/>
</dbReference>
<evidence type="ECO:0000256" key="5">
    <source>
        <dbReference type="ARBA" id="ARBA00037590"/>
    </source>
</evidence>
<name>A0A9E5MMT3_9GAMM</name>
<accession>A0A9E5MMT3</accession>
<dbReference type="SUPFAM" id="SSF55120">
    <property type="entry name" value="Pseudouridine synthase"/>
    <property type="match status" value="1"/>
</dbReference>
<evidence type="ECO:0000313" key="9">
    <source>
        <dbReference type="EMBL" id="NHO67124.1"/>
    </source>
</evidence>
<comment type="caution">
    <text evidence="9">The sequence shown here is derived from an EMBL/GenBank/DDBJ whole genome shotgun (WGS) entry which is preliminary data.</text>
</comment>
<comment type="similarity">
    <text evidence="1 7">Belongs to the pseudouridine synthase RsuA family.</text>
</comment>
<dbReference type="CDD" id="cd02553">
    <property type="entry name" value="PseudoU_synth_RsuA"/>
    <property type="match status" value="1"/>
</dbReference>
<keyword evidence="3 7" id="KW-0413">Isomerase</keyword>
<dbReference type="InterPro" id="IPR050343">
    <property type="entry name" value="RsuA_PseudoU_synthase"/>
</dbReference>
<evidence type="ECO:0000256" key="4">
    <source>
        <dbReference type="ARBA" id="ARBA00036749"/>
    </source>
</evidence>
<dbReference type="InterPro" id="IPR020103">
    <property type="entry name" value="PsdUridine_synth_cat_dom_sf"/>
</dbReference>
<gene>
    <name evidence="9" type="ORF">G8770_16370</name>
</gene>
<evidence type="ECO:0000256" key="7">
    <source>
        <dbReference type="RuleBase" id="RU003887"/>
    </source>
</evidence>
<dbReference type="GO" id="GO:0003723">
    <property type="term" value="F:RNA binding"/>
    <property type="evidence" value="ECO:0007669"/>
    <property type="project" value="UniProtKB-KW"/>
</dbReference>
<protein>
    <recommendedName>
        <fullName evidence="7">Pseudouridine synthase</fullName>
        <ecNumber evidence="7">5.4.99.-</ecNumber>
    </recommendedName>
</protein>
<dbReference type="InterPro" id="IPR042092">
    <property type="entry name" value="PsdUridine_s_RsuA/RluB/E/F_cat"/>
</dbReference>
<dbReference type="GO" id="GO:0160136">
    <property type="term" value="F:16S rRNA pseudouridine(516) synthase activity"/>
    <property type="evidence" value="ECO:0007669"/>
    <property type="project" value="UniProtKB-EC"/>
</dbReference>
<dbReference type="InterPro" id="IPR018496">
    <property type="entry name" value="PsdUridine_synth_RsuA/RluB_CS"/>
</dbReference>
<dbReference type="EMBL" id="JAAONZ010000014">
    <property type="protein sequence ID" value="NHO67124.1"/>
    <property type="molecule type" value="Genomic_DNA"/>
</dbReference>
<dbReference type="Gene3D" id="3.10.290.10">
    <property type="entry name" value="RNA-binding S4 domain"/>
    <property type="match status" value="1"/>
</dbReference>
<dbReference type="EC" id="5.4.99.-" evidence="7"/>
<dbReference type="Gene3D" id="3.30.70.580">
    <property type="entry name" value="Pseudouridine synthase I, catalytic domain, N-terminal subdomain"/>
    <property type="match status" value="1"/>
</dbReference>
<dbReference type="InterPro" id="IPR000748">
    <property type="entry name" value="PsdUridine_synth_RsuA/RluB/E/F"/>
</dbReference>
<reference evidence="9" key="1">
    <citation type="submission" date="2020-03" db="EMBL/GenBank/DDBJ databases">
        <authorList>
            <person name="Guo F."/>
        </authorList>
    </citation>
    <scope>NUCLEOTIDE SEQUENCE</scope>
    <source>
        <strain evidence="9">JCM 30134</strain>
    </source>
</reference>
<keyword evidence="2 6" id="KW-0694">RNA-binding</keyword>
<dbReference type="CDD" id="cd00165">
    <property type="entry name" value="S4"/>
    <property type="match status" value="1"/>
</dbReference>
<dbReference type="GO" id="GO:0000455">
    <property type="term" value="P:enzyme-directed rRNA pseudouridine synthesis"/>
    <property type="evidence" value="ECO:0007669"/>
    <property type="project" value="UniProtKB-ARBA"/>
</dbReference>
<dbReference type="AlphaFoldDB" id="A0A9E5MMT3"/>
<comment type="catalytic activity">
    <reaction evidence="4">
        <text>uridine(516) in 16S rRNA = pseudouridine(516) in 16S rRNA</text>
        <dbReference type="Rhea" id="RHEA:38867"/>
        <dbReference type="Rhea" id="RHEA-COMP:10089"/>
        <dbReference type="Rhea" id="RHEA-COMP:10090"/>
        <dbReference type="ChEBI" id="CHEBI:65314"/>
        <dbReference type="ChEBI" id="CHEBI:65315"/>
        <dbReference type="EC" id="5.4.99.19"/>
    </reaction>
</comment>
<comment type="function">
    <text evidence="5">Responsible for synthesis of pseudouridine from uracil-516 in 16S ribosomal RNA.</text>
</comment>
<dbReference type="PANTHER" id="PTHR47683">
    <property type="entry name" value="PSEUDOURIDINE SYNTHASE FAMILY PROTEIN-RELATED"/>
    <property type="match status" value="1"/>
</dbReference>
<dbReference type="PROSITE" id="PS50889">
    <property type="entry name" value="S4"/>
    <property type="match status" value="1"/>
</dbReference>
<dbReference type="Gene3D" id="3.30.70.1560">
    <property type="entry name" value="Alpha-L RNA-binding motif"/>
    <property type="match status" value="1"/>
</dbReference>
<dbReference type="InterPro" id="IPR006145">
    <property type="entry name" value="PsdUridine_synth_RsuA/RluA"/>
</dbReference>
<evidence type="ECO:0000313" key="10">
    <source>
        <dbReference type="Proteomes" id="UP000787472"/>
    </source>
</evidence>
<dbReference type="RefSeq" id="WP_167189216.1">
    <property type="nucleotide sequence ID" value="NZ_JAAONZ010000014.1"/>
</dbReference>
<dbReference type="PROSITE" id="PS01149">
    <property type="entry name" value="PSI_RSU"/>
    <property type="match status" value="1"/>
</dbReference>
<dbReference type="Pfam" id="PF00849">
    <property type="entry name" value="PseudoU_synth_2"/>
    <property type="match status" value="1"/>
</dbReference>
<dbReference type="InterPro" id="IPR036986">
    <property type="entry name" value="S4_RNA-bd_sf"/>
</dbReference>
<proteinExistence type="inferred from homology"/>
<evidence type="ECO:0000256" key="6">
    <source>
        <dbReference type="PROSITE-ProRule" id="PRU00182"/>
    </source>
</evidence>
<dbReference type="SUPFAM" id="SSF55174">
    <property type="entry name" value="Alpha-L RNA-binding motif"/>
    <property type="match status" value="1"/>
</dbReference>